<name>A0A8B7XS75_ACAPL</name>
<feature type="chain" id="PRO_5034494778" evidence="1">
    <location>
        <begin position="17"/>
        <end position="264"/>
    </location>
</feature>
<protein>
    <submittedName>
        <fullName evidence="4">Lactadherin-like</fullName>
    </submittedName>
</protein>
<dbReference type="PANTHER" id="PTHR24543:SF325">
    <property type="entry name" value="F5_8 TYPE C DOMAIN-CONTAINING PROTEIN"/>
    <property type="match status" value="1"/>
</dbReference>
<dbReference type="AlphaFoldDB" id="A0A8B7XS75"/>
<evidence type="ECO:0000313" key="3">
    <source>
        <dbReference type="Proteomes" id="UP000694845"/>
    </source>
</evidence>
<reference evidence="4" key="1">
    <citation type="submission" date="2025-08" db="UniProtKB">
        <authorList>
            <consortium name="RefSeq"/>
        </authorList>
    </citation>
    <scope>IDENTIFICATION</scope>
</reference>
<dbReference type="PROSITE" id="PS50022">
    <property type="entry name" value="FA58C_3"/>
    <property type="match status" value="1"/>
</dbReference>
<evidence type="ECO:0000259" key="2">
    <source>
        <dbReference type="PROSITE" id="PS50022"/>
    </source>
</evidence>
<evidence type="ECO:0000313" key="4">
    <source>
        <dbReference type="RefSeq" id="XP_022083708.1"/>
    </source>
</evidence>
<dbReference type="SUPFAM" id="SSF49785">
    <property type="entry name" value="Galactose-binding domain-like"/>
    <property type="match status" value="1"/>
</dbReference>
<dbReference type="KEGG" id="aplc:110975482"/>
<keyword evidence="1" id="KW-0732">Signal</keyword>
<dbReference type="CDD" id="cd00057">
    <property type="entry name" value="FA58C"/>
    <property type="match status" value="1"/>
</dbReference>
<dbReference type="InterPro" id="IPR000421">
    <property type="entry name" value="FA58C"/>
</dbReference>
<feature type="domain" description="F5/8 type C" evidence="2">
    <location>
        <begin position="112"/>
        <end position="261"/>
    </location>
</feature>
<feature type="signal peptide" evidence="1">
    <location>
        <begin position="1"/>
        <end position="16"/>
    </location>
</feature>
<sequence>MRLLCTVFFFGLLVMASEVLETCAILTGQVPQVLSYSLDKLGVSLQMHKVVASSVQTSKMRCAATCMATASCTHFCYEPTTKRCLLENADSDIVSKSLENTGICYQTCSVKCSTPRPLGMEDYTITNAQISASSNYYTGCCHAHYARLNRLIRWSPLSGDSYPWIEVDLMERTVVSGASTQGSPFDYWYVKKYKVAYQRQPSSERVYVTDGKGHVATFTGNTNRHAPVTNLFDESVVATSVRIEPTSWNGWIGLRFELLGCPRD</sequence>
<dbReference type="Proteomes" id="UP000694845">
    <property type="component" value="Unplaced"/>
</dbReference>
<dbReference type="Gene3D" id="2.60.120.260">
    <property type="entry name" value="Galactose-binding domain-like"/>
    <property type="match status" value="1"/>
</dbReference>
<dbReference type="PANTHER" id="PTHR24543">
    <property type="entry name" value="MULTICOPPER OXIDASE-RELATED"/>
    <property type="match status" value="1"/>
</dbReference>
<dbReference type="InterPro" id="IPR008979">
    <property type="entry name" value="Galactose-bd-like_sf"/>
</dbReference>
<dbReference type="OMA" id="QCICADA"/>
<keyword evidence="3" id="KW-1185">Reference proteome</keyword>
<dbReference type="RefSeq" id="XP_022083708.1">
    <property type="nucleotide sequence ID" value="XM_022228016.1"/>
</dbReference>
<dbReference type="GeneID" id="110975482"/>
<dbReference type="SMART" id="SM00231">
    <property type="entry name" value="FA58C"/>
    <property type="match status" value="1"/>
</dbReference>
<dbReference type="OrthoDB" id="10028859at2759"/>
<evidence type="ECO:0000256" key="1">
    <source>
        <dbReference type="SAM" id="SignalP"/>
    </source>
</evidence>
<dbReference type="Pfam" id="PF00754">
    <property type="entry name" value="F5_F8_type_C"/>
    <property type="match status" value="1"/>
</dbReference>
<accession>A0A8B7XS75</accession>
<proteinExistence type="predicted"/>
<organism evidence="3 4">
    <name type="scientific">Acanthaster planci</name>
    <name type="common">Crown-of-thorns starfish</name>
    <dbReference type="NCBI Taxonomy" id="133434"/>
    <lineage>
        <taxon>Eukaryota</taxon>
        <taxon>Metazoa</taxon>
        <taxon>Echinodermata</taxon>
        <taxon>Eleutherozoa</taxon>
        <taxon>Asterozoa</taxon>
        <taxon>Asteroidea</taxon>
        <taxon>Valvatacea</taxon>
        <taxon>Valvatida</taxon>
        <taxon>Acanthasteridae</taxon>
        <taxon>Acanthaster</taxon>
    </lineage>
</organism>
<gene>
    <name evidence="4" type="primary">LOC110975482</name>
</gene>
<dbReference type="PROSITE" id="PS01286">
    <property type="entry name" value="FA58C_2"/>
    <property type="match status" value="1"/>
</dbReference>